<keyword evidence="1" id="KW-1133">Transmembrane helix</keyword>
<evidence type="ECO:0000313" key="3">
    <source>
        <dbReference type="Proteomes" id="UP000442244"/>
    </source>
</evidence>
<keyword evidence="3" id="KW-1185">Reference proteome</keyword>
<evidence type="ECO:0008006" key="4">
    <source>
        <dbReference type="Google" id="ProtNLM"/>
    </source>
</evidence>
<comment type="caution">
    <text evidence="2">The sequence shown here is derived from an EMBL/GenBank/DDBJ whole genome shotgun (WGS) entry which is preliminary data.</text>
</comment>
<dbReference type="RefSeq" id="WP_148606007.1">
    <property type="nucleotide sequence ID" value="NZ_BSUV01000006.1"/>
</dbReference>
<keyword evidence="1" id="KW-0472">Membrane</keyword>
<accession>A0A6P2CKK6</accession>
<reference evidence="2 3" key="1">
    <citation type="submission" date="2019-01" db="EMBL/GenBank/DDBJ databases">
        <title>Leuconostoc litchii sp. nov., a novel lactic acid bacterium isolated from lychee.</title>
        <authorList>
            <person name="Wang L.-T."/>
        </authorList>
    </citation>
    <scope>NUCLEOTIDE SEQUENCE [LARGE SCALE GENOMIC DNA]</scope>
    <source>
        <strain evidence="2 3">MB7</strain>
    </source>
</reference>
<dbReference type="EMBL" id="SDGY01000004">
    <property type="protein sequence ID" value="TYC46408.1"/>
    <property type="molecule type" value="Genomic_DNA"/>
</dbReference>
<proteinExistence type="predicted"/>
<evidence type="ECO:0000256" key="1">
    <source>
        <dbReference type="SAM" id="Phobius"/>
    </source>
</evidence>
<protein>
    <recommendedName>
        <fullName evidence="4">Holin</fullName>
    </recommendedName>
</protein>
<keyword evidence="1" id="KW-0812">Transmembrane</keyword>
<feature type="transmembrane region" description="Helical" evidence="1">
    <location>
        <begin position="26"/>
        <end position="46"/>
    </location>
</feature>
<dbReference type="Proteomes" id="UP000442244">
    <property type="component" value="Unassembled WGS sequence"/>
</dbReference>
<name>A0A6P2CKK6_9LACO</name>
<evidence type="ECO:0000313" key="2">
    <source>
        <dbReference type="EMBL" id="TYC46408.1"/>
    </source>
</evidence>
<dbReference type="OrthoDB" id="2144084at2"/>
<sequence>MTTTLIIFLTWAIVKALKAAKLSNRYLPMIALLIGIMLSFIISVFIQDDNLITNLLIGAWSGVASTGANETASKSMNAIVSTVGNLITKSK</sequence>
<gene>
    <name evidence="2" type="ORF">ESZ47_06865</name>
</gene>
<dbReference type="AlphaFoldDB" id="A0A6P2CKK6"/>
<organism evidence="2 3">
    <name type="scientific">Leuconostoc litchii</name>
    <dbReference type="NCBI Taxonomy" id="1981069"/>
    <lineage>
        <taxon>Bacteria</taxon>
        <taxon>Bacillati</taxon>
        <taxon>Bacillota</taxon>
        <taxon>Bacilli</taxon>
        <taxon>Lactobacillales</taxon>
        <taxon>Lactobacillaceae</taxon>
        <taxon>Leuconostoc</taxon>
    </lineage>
</organism>